<dbReference type="InterPro" id="IPR056789">
    <property type="entry name" value="LRR_R13L1-DRL21"/>
</dbReference>
<proteinExistence type="predicted"/>
<gene>
    <name evidence="2" type="ORF">C5167_025960</name>
</gene>
<dbReference type="Pfam" id="PF25019">
    <property type="entry name" value="LRR_R13L1-DRL21"/>
    <property type="match status" value="1"/>
</dbReference>
<dbReference type="PANTHER" id="PTHR47186">
    <property type="entry name" value="LEUCINE-RICH REPEAT-CONTAINING PROTEIN 57"/>
    <property type="match status" value="1"/>
</dbReference>
<dbReference type="InterPro" id="IPR032675">
    <property type="entry name" value="LRR_dom_sf"/>
</dbReference>
<keyword evidence="3" id="KW-1185">Reference proteome</keyword>
<name>A0A4Y7JSZ6_PAPSO</name>
<dbReference type="PANTHER" id="PTHR47186:SF3">
    <property type="entry name" value="OS09G0267800 PROTEIN"/>
    <property type="match status" value="1"/>
</dbReference>
<sequence length="380" mass="43074">MHNLDNVRDNEAEAGCLKEKQHILRLELHWPEIDNSSGIVSDGFAVLEGLQPHQNLKRLGIYNYVGSKFSTWMTNPNSLLLNLVLVVLKNCYLCEKLPPLGLLPCLKILKIEGLYSVQSIGGEFYGGNDVSSFPLLEELSLVDMLNLVVWSDEASSSSFPRLEQLKVKYCHKLTIMPTRFPSLKVLEFEDCNGNPVSSLVENNLSSLTSIQIKLCEELVFLPRRLLIGNDILHSLVIWNCQRFEGFYPDQDLEEEEEEHVELLPNSALYTLCLFDCPTLISWPDLHGFNSLSFLLVIGCKRKKYISSGIECLPKLEYLGIGGFSEELDSFPFPAANIDEEGNAVGNYFPSLSLLYIYGWYKLKCLPHQIQYLTSLQTLHM</sequence>
<dbReference type="Gene3D" id="3.80.10.10">
    <property type="entry name" value="Ribonuclease Inhibitor"/>
    <property type="match status" value="2"/>
</dbReference>
<dbReference type="OMA" id="NEIEWRT"/>
<accession>A0A4Y7JSZ6</accession>
<reference evidence="2 3" key="1">
    <citation type="journal article" date="2018" name="Science">
        <title>The opium poppy genome and morphinan production.</title>
        <authorList>
            <person name="Guo L."/>
            <person name="Winzer T."/>
            <person name="Yang X."/>
            <person name="Li Y."/>
            <person name="Ning Z."/>
            <person name="He Z."/>
            <person name="Teodor R."/>
            <person name="Lu Y."/>
            <person name="Bowser T.A."/>
            <person name="Graham I.A."/>
            <person name="Ye K."/>
        </authorList>
    </citation>
    <scope>NUCLEOTIDE SEQUENCE [LARGE SCALE GENOMIC DNA]</scope>
    <source>
        <strain evidence="3">cv. HN1</strain>
        <tissue evidence="2">Leaves</tissue>
    </source>
</reference>
<organism evidence="2 3">
    <name type="scientific">Papaver somniferum</name>
    <name type="common">Opium poppy</name>
    <dbReference type="NCBI Taxonomy" id="3469"/>
    <lineage>
        <taxon>Eukaryota</taxon>
        <taxon>Viridiplantae</taxon>
        <taxon>Streptophyta</taxon>
        <taxon>Embryophyta</taxon>
        <taxon>Tracheophyta</taxon>
        <taxon>Spermatophyta</taxon>
        <taxon>Magnoliopsida</taxon>
        <taxon>Ranunculales</taxon>
        <taxon>Papaveraceae</taxon>
        <taxon>Papaveroideae</taxon>
        <taxon>Papaver</taxon>
    </lineage>
</organism>
<protein>
    <recommendedName>
        <fullName evidence="1">R13L1/DRL21-like LRR repeat region domain-containing protein</fullName>
    </recommendedName>
</protein>
<dbReference type="Proteomes" id="UP000316621">
    <property type="component" value="Chromosome 5"/>
</dbReference>
<feature type="domain" description="R13L1/DRL21-like LRR repeat region" evidence="1">
    <location>
        <begin position="2"/>
        <end position="113"/>
    </location>
</feature>
<dbReference type="AlphaFoldDB" id="A0A4Y7JSZ6"/>
<evidence type="ECO:0000259" key="1">
    <source>
        <dbReference type="Pfam" id="PF25019"/>
    </source>
</evidence>
<evidence type="ECO:0000313" key="2">
    <source>
        <dbReference type="EMBL" id="RZC64224.1"/>
    </source>
</evidence>
<dbReference type="Gramene" id="RZC64224">
    <property type="protein sequence ID" value="RZC64224"/>
    <property type="gene ID" value="C5167_025960"/>
</dbReference>
<dbReference type="SUPFAM" id="SSF52058">
    <property type="entry name" value="L domain-like"/>
    <property type="match status" value="1"/>
</dbReference>
<dbReference type="EMBL" id="CM010719">
    <property type="protein sequence ID" value="RZC64224.1"/>
    <property type="molecule type" value="Genomic_DNA"/>
</dbReference>
<evidence type="ECO:0000313" key="3">
    <source>
        <dbReference type="Proteomes" id="UP000316621"/>
    </source>
</evidence>